<feature type="signal peptide" evidence="1">
    <location>
        <begin position="1"/>
        <end position="34"/>
    </location>
</feature>
<dbReference type="SUPFAM" id="SSF159501">
    <property type="entry name" value="EreA/ChaN-like"/>
    <property type="match status" value="1"/>
</dbReference>
<dbReference type="PANTHER" id="PTHR31299:SF0">
    <property type="entry name" value="ESTERASE, PUTATIVE (AFU_ORTHOLOGUE AFUA_1G05850)-RELATED"/>
    <property type="match status" value="1"/>
</dbReference>
<dbReference type="CDD" id="cd14728">
    <property type="entry name" value="Ere-like"/>
    <property type="match status" value="1"/>
</dbReference>
<keyword evidence="2" id="KW-0378">Hydrolase</keyword>
<dbReference type="InterPro" id="IPR052036">
    <property type="entry name" value="Hydrolase/PRTase-associated"/>
</dbReference>
<accession>A0ABQ1Y2Z2</accession>
<dbReference type="GO" id="GO:0016787">
    <property type="term" value="F:hydrolase activity"/>
    <property type="evidence" value="ECO:0007669"/>
    <property type="project" value="UniProtKB-KW"/>
</dbReference>
<keyword evidence="1" id="KW-0732">Signal</keyword>
<reference evidence="3" key="1">
    <citation type="journal article" date="2019" name="Int. J. Syst. Evol. Microbiol.">
        <title>The Global Catalogue of Microorganisms (GCM) 10K type strain sequencing project: providing services to taxonomists for standard genome sequencing and annotation.</title>
        <authorList>
            <consortium name="The Broad Institute Genomics Platform"/>
            <consortium name="The Broad Institute Genome Sequencing Center for Infectious Disease"/>
            <person name="Wu L."/>
            <person name="Ma J."/>
        </authorList>
    </citation>
    <scope>NUCLEOTIDE SEQUENCE [LARGE SCALE GENOMIC DNA]</scope>
    <source>
        <strain evidence="3">CGMCC 1.12769</strain>
    </source>
</reference>
<dbReference type="Proteomes" id="UP000659344">
    <property type="component" value="Unassembled WGS sequence"/>
</dbReference>
<proteinExistence type="predicted"/>
<evidence type="ECO:0000313" key="2">
    <source>
        <dbReference type="EMBL" id="GGH09982.1"/>
    </source>
</evidence>
<name>A0ABQ1Y2Z2_9BACL</name>
<protein>
    <submittedName>
        <fullName evidence="2">Hydrolase YbfO</fullName>
    </submittedName>
</protein>
<dbReference type="Gene3D" id="3.40.1660.10">
    <property type="entry name" value="EreA-like (biosynthetic domain)"/>
    <property type="match status" value="1"/>
</dbReference>
<dbReference type="InterPro" id="IPR007815">
    <property type="entry name" value="Emycin_Estase"/>
</dbReference>
<keyword evidence="3" id="KW-1185">Reference proteome</keyword>
<dbReference type="Gene3D" id="3.30.1870.10">
    <property type="entry name" value="EreA-like, domain 2"/>
    <property type="match status" value="1"/>
</dbReference>
<comment type="caution">
    <text evidence="2">The sequence shown here is derived from an EMBL/GenBank/DDBJ whole genome shotgun (WGS) entry which is preliminary data.</text>
</comment>
<dbReference type="PANTHER" id="PTHR31299">
    <property type="entry name" value="ESTERASE, PUTATIVE (AFU_ORTHOLOGUE AFUA_1G05850)-RELATED"/>
    <property type="match status" value="1"/>
</dbReference>
<organism evidence="2 3">
    <name type="scientific">Paenibacillus segetis</name>
    <dbReference type="NCBI Taxonomy" id="1325360"/>
    <lineage>
        <taxon>Bacteria</taxon>
        <taxon>Bacillati</taxon>
        <taxon>Bacillota</taxon>
        <taxon>Bacilli</taxon>
        <taxon>Bacillales</taxon>
        <taxon>Paenibacillaceae</taxon>
        <taxon>Paenibacillus</taxon>
    </lineage>
</organism>
<gene>
    <name evidence="2" type="primary">ybfO</name>
    <name evidence="2" type="ORF">GCM10008013_01190</name>
</gene>
<feature type="chain" id="PRO_5045906097" evidence="1">
    <location>
        <begin position="35"/>
        <end position="474"/>
    </location>
</feature>
<evidence type="ECO:0000313" key="3">
    <source>
        <dbReference type="Proteomes" id="UP000659344"/>
    </source>
</evidence>
<dbReference type="Pfam" id="PF05139">
    <property type="entry name" value="Erythro_esteras"/>
    <property type="match status" value="1"/>
</dbReference>
<dbReference type="EMBL" id="BMFT01000001">
    <property type="protein sequence ID" value="GGH09982.1"/>
    <property type="molecule type" value="Genomic_DNA"/>
</dbReference>
<dbReference type="Gene3D" id="1.20.1440.30">
    <property type="entry name" value="Biosynthetic Protein domain"/>
    <property type="match status" value="1"/>
</dbReference>
<evidence type="ECO:0000256" key="1">
    <source>
        <dbReference type="SAM" id="SignalP"/>
    </source>
</evidence>
<sequence length="474" mass="54713">MIIKNMKIYKRISMLMMTVITSFSLLLAPAHSFAAVDQNQTNWLKNNAHEIKSLESDDYTDLAFLKTLLKDKTVVSLGENFHRVAEYSEIKTRLIKYLHEELGFDVIAFESGMGDAAAVYENRDSLSPEAMMTSSIFPIWHSQETLELFDYIKQQGKGDNPLYLAGYDMQFTSSYLTQFIAGGIAQLDLDRGKDFVQFELQAITDFYEVYNKYGMDSKEPAFKTEMQKVIDTYEPQYQEVIKFIEEHRAELTEKLAAFYPDQPHLCDIYLKSLHDHIEFLKSGLDDVTNAYSSRDQLMADNLDWVMKTLYPGKKVILWAHNDHLAKNTSNIRVKEDGKWIYSFTSMGELLHQKLQDKMYVIGLFMNQGESVTISSYKPFTIESATKGSLEYQVMQSGYTNTFIDFTKQKVKDNNNAWMFRHIYASEDGLTAEQIRPNVMRFIPQQQFDGVIVIDKVKAPTPIDYSKITFGNEKE</sequence>